<dbReference type="Pfam" id="PF05179">
    <property type="entry name" value="CDC73_C"/>
    <property type="match status" value="1"/>
</dbReference>
<evidence type="ECO:0000256" key="1">
    <source>
        <dbReference type="ARBA" id="ARBA00004123"/>
    </source>
</evidence>
<reference evidence="7 8" key="1">
    <citation type="journal article" date="2016" name="Proc. Natl. Acad. Sci. U.S.A.">
        <title>Comparative genomics of biotechnologically important yeasts.</title>
        <authorList>
            <person name="Riley R."/>
            <person name="Haridas S."/>
            <person name="Wolfe K.H."/>
            <person name="Lopes M.R."/>
            <person name="Hittinger C.T."/>
            <person name="Goeker M."/>
            <person name="Salamov A.A."/>
            <person name="Wisecaver J.H."/>
            <person name="Long T.M."/>
            <person name="Calvey C.H."/>
            <person name="Aerts A.L."/>
            <person name="Barry K.W."/>
            <person name="Choi C."/>
            <person name="Clum A."/>
            <person name="Coughlan A.Y."/>
            <person name="Deshpande S."/>
            <person name="Douglass A.P."/>
            <person name="Hanson S.J."/>
            <person name="Klenk H.-P."/>
            <person name="LaButti K.M."/>
            <person name="Lapidus A."/>
            <person name="Lindquist E.A."/>
            <person name="Lipzen A.M."/>
            <person name="Meier-Kolthoff J.P."/>
            <person name="Ohm R.A."/>
            <person name="Otillar R.P."/>
            <person name="Pangilinan J.L."/>
            <person name="Peng Y."/>
            <person name="Rokas A."/>
            <person name="Rosa C.A."/>
            <person name="Scheuner C."/>
            <person name="Sibirny A.A."/>
            <person name="Slot J.C."/>
            <person name="Stielow J.B."/>
            <person name="Sun H."/>
            <person name="Kurtzman C.P."/>
            <person name="Blackwell M."/>
            <person name="Grigoriev I.V."/>
            <person name="Jeffries T.W."/>
        </authorList>
    </citation>
    <scope>NUCLEOTIDE SEQUENCE [LARGE SCALE GENOMIC DNA]</scope>
    <source>
        <strain evidence="7 8">DSM 6958</strain>
    </source>
</reference>
<dbReference type="InterPro" id="IPR031336">
    <property type="entry name" value="CDC73_C"/>
</dbReference>
<feature type="domain" description="Cell division control protein 73 C-terminal" evidence="6">
    <location>
        <begin position="149"/>
        <end position="300"/>
    </location>
</feature>
<protein>
    <submittedName>
        <fullName evidence="7">RNA polymerase II accessory factor</fullName>
    </submittedName>
</protein>
<proteinExistence type="inferred from homology"/>
<evidence type="ECO:0000256" key="2">
    <source>
        <dbReference type="ARBA" id="ARBA00010427"/>
    </source>
</evidence>
<dbReference type="OrthoDB" id="2186602at2759"/>
<dbReference type="Gene3D" id="3.40.50.11990">
    <property type="entry name" value="RNA polymerase II accessory factor, Cdc73 C-terminal domain"/>
    <property type="match status" value="1"/>
</dbReference>
<evidence type="ECO:0000256" key="4">
    <source>
        <dbReference type="ARBA" id="ARBA00023242"/>
    </source>
</evidence>
<evidence type="ECO:0000256" key="5">
    <source>
        <dbReference type="SAM" id="MobiDB-lite"/>
    </source>
</evidence>
<feature type="compositionally biased region" description="Low complexity" evidence="5">
    <location>
        <begin position="58"/>
        <end position="68"/>
    </location>
</feature>
<feature type="non-terminal residue" evidence="7">
    <location>
        <position position="309"/>
    </location>
</feature>
<sequence>DLRSVYCVYLTQDLNISQYIDYCNERDITHIKFMERTELLTWLQGVSTESSYIVSPTSATETASGAETVQDKQNEASASVSQADPRLNLIYENEIALVDHNTVLRGYKPVDFSNLTKVCQDSIMLHFKNKQQQSKSKSRVEKISVSSSRNRDPIILISPSASSLLNMFNAKEFLENGRFDPNTGSGTPASNIQMISHHTKRMGTLRFVVTDSIERFTKDEHWDRVVAVFTTGQAWQFKPYKWSDPYELFQKTKGFCLIYDNENIPGEVKNWNVETLNINRNRRFKDQEVHEHLWGEIERWMEKRGWGNK</sequence>
<evidence type="ECO:0000313" key="7">
    <source>
        <dbReference type="EMBL" id="ODQ66564.1"/>
    </source>
</evidence>
<keyword evidence="4" id="KW-0539">Nucleus</keyword>
<feature type="non-terminal residue" evidence="7">
    <location>
        <position position="1"/>
    </location>
</feature>
<feature type="region of interest" description="Disordered" evidence="5">
    <location>
        <begin position="58"/>
        <end position="80"/>
    </location>
</feature>
<accession>A0A1E3PMZ4</accession>
<dbReference type="InterPro" id="IPR038103">
    <property type="entry name" value="CDC73_C_sf"/>
</dbReference>
<keyword evidence="8" id="KW-1185">Reference proteome</keyword>
<evidence type="ECO:0000259" key="6">
    <source>
        <dbReference type="Pfam" id="PF05179"/>
    </source>
</evidence>
<dbReference type="AlphaFoldDB" id="A0A1E3PMZ4"/>
<comment type="similarity">
    <text evidence="2">Belongs to the CDC73 family.</text>
</comment>
<dbReference type="InterPro" id="IPR007852">
    <property type="entry name" value="Cdc73/Parafibromin"/>
</dbReference>
<name>A0A1E3PMZ4_9ASCO</name>
<dbReference type="PANTHER" id="PTHR12466:SF8">
    <property type="entry name" value="PARAFIBROMIN"/>
    <property type="match status" value="1"/>
</dbReference>
<evidence type="ECO:0000256" key="3">
    <source>
        <dbReference type="ARBA" id="ARBA00023163"/>
    </source>
</evidence>
<dbReference type="GO" id="GO:0006368">
    <property type="term" value="P:transcription elongation by RNA polymerase II"/>
    <property type="evidence" value="ECO:0007669"/>
    <property type="project" value="InterPro"/>
</dbReference>
<comment type="subcellular location">
    <subcellularLocation>
        <location evidence="1">Nucleus</location>
    </subcellularLocation>
</comment>
<dbReference type="GO" id="GO:0032968">
    <property type="term" value="P:positive regulation of transcription elongation by RNA polymerase II"/>
    <property type="evidence" value="ECO:0007669"/>
    <property type="project" value="TreeGrafter"/>
</dbReference>
<dbReference type="GO" id="GO:0016593">
    <property type="term" value="C:Cdc73/Paf1 complex"/>
    <property type="evidence" value="ECO:0007669"/>
    <property type="project" value="EnsemblFungi"/>
</dbReference>
<gene>
    <name evidence="7" type="ORF">NADFUDRAFT_14091</name>
</gene>
<organism evidence="7 8">
    <name type="scientific">Nadsonia fulvescens var. elongata DSM 6958</name>
    <dbReference type="NCBI Taxonomy" id="857566"/>
    <lineage>
        <taxon>Eukaryota</taxon>
        <taxon>Fungi</taxon>
        <taxon>Dikarya</taxon>
        <taxon>Ascomycota</taxon>
        <taxon>Saccharomycotina</taxon>
        <taxon>Dipodascomycetes</taxon>
        <taxon>Dipodascales</taxon>
        <taxon>Dipodascales incertae sedis</taxon>
        <taxon>Nadsonia</taxon>
    </lineage>
</organism>
<dbReference type="STRING" id="857566.A0A1E3PMZ4"/>
<evidence type="ECO:0000313" key="8">
    <source>
        <dbReference type="Proteomes" id="UP000095009"/>
    </source>
</evidence>
<dbReference type="EMBL" id="KV454408">
    <property type="protein sequence ID" value="ODQ66564.1"/>
    <property type="molecule type" value="Genomic_DNA"/>
</dbReference>
<dbReference type="Proteomes" id="UP000095009">
    <property type="component" value="Unassembled WGS sequence"/>
</dbReference>
<keyword evidence="3" id="KW-0804">Transcription</keyword>
<dbReference type="GO" id="GO:0000993">
    <property type="term" value="F:RNA polymerase II complex binding"/>
    <property type="evidence" value="ECO:0007669"/>
    <property type="project" value="TreeGrafter"/>
</dbReference>
<dbReference type="PANTHER" id="PTHR12466">
    <property type="entry name" value="CDC73 DOMAIN PROTEIN"/>
    <property type="match status" value="1"/>
</dbReference>